<dbReference type="InterPro" id="IPR003838">
    <property type="entry name" value="ABC3_permease_C"/>
</dbReference>
<dbReference type="Proteomes" id="UP000289805">
    <property type="component" value="Unassembled WGS sequence"/>
</dbReference>
<dbReference type="InterPro" id="IPR050250">
    <property type="entry name" value="Macrolide_Exporter_MacB"/>
</dbReference>
<reference evidence="11 12" key="1">
    <citation type="submission" date="2019-01" db="EMBL/GenBank/DDBJ databases">
        <title>Oerskovia turbata Genome sequencing and assembly.</title>
        <authorList>
            <person name="Dou T."/>
        </authorList>
    </citation>
    <scope>NUCLEOTIDE SEQUENCE [LARGE SCALE GENOMIC DNA]</scope>
    <source>
        <strain evidence="10 11">JCM12123</strain>
        <strain evidence="9 12">JCM3160</strain>
    </source>
</reference>
<dbReference type="EMBL" id="SDJQ01000018">
    <property type="protein sequence ID" value="RXR32482.1"/>
    <property type="molecule type" value="Genomic_DNA"/>
</dbReference>
<feature type="transmembrane region" description="Helical" evidence="7">
    <location>
        <begin position="344"/>
        <end position="377"/>
    </location>
</feature>
<evidence type="ECO:0000256" key="2">
    <source>
        <dbReference type="ARBA" id="ARBA00022475"/>
    </source>
</evidence>
<dbReference type="RefSeq" id="WP_030152863.1">
    <property type="nucleotide sequence ID" value="NZ_JOFV01000018.1"/>
</dbReference>
<dbReference type="Pfam" id="PF02687">
    <property type="entry name" value="FtsX"/>
    <property type="match status" value="1"/>
</dbReference>
<evidence type="ECO:0000313" key="11">
    <source>
        <dbReference type="Proteomes" id="UP000289805"/>
    </source>
</evidence>
<keyword evidence="5 7" id="KW-0472">Membrane</keyword>
<keyword evidence="4 7" id="KW-1133">Transmembrane helix</keyword>
<accession>A0A4Q1KRC4</accession>
<dbReference type="PANTHER" id="PTHR30572">
    <property type="entry name" value="MEMBRANE COMPONENT OF TRANSPORTER-RELATED"/>
    <property type="match status" value="1"/>
</dbReference>
<keyword evidence="2" id="KW-1003">Cell membrane</keyword>
<evidence type="ECO:0000256" key="6">
    <source>
        <dbReference type="ARBA" id="ARBA00038076"/>
    </source>
</evidence>
<evidence type="ECO:0000313" key="9">
    <source>
        <dbReference type="EMBL" id="RXR22417.1"/>
    </source>
</evidence>
<dbReference type="EMBL" id="SDJR01000013">
    <property type="protein sequence ID" value="RXR22417.1"/>
    <property type="molecule type" value="Genomic_DNA"/>
</dbReference>
<comment type="subcellular location">
    <subcellularLocation>
        <location evidence="1">Cell membrane</location>
        <topology evidence="1">Multi-pass membrane protein</topology>
    </subcellularLocation>
</comment>
<feature type="domain" description="ABC3 transporter permease C-terminal" evidence="8">
    <location>
        <begin position="302"/>
        <end position="413"/>
    </location>
</feature>
<evidence type="ECO:0000256" key="3">
    <source>
        <dbReference type="ARBA" id="ARBA00022692"/>
    </source>
</evidence>
<organism evidence="10 11">
    <name type="scientific">Oerskovia turbata</name>
    <dbReference type="NCBI Taxonomy" id="1713"/>
    <lineage>
        <taxon>Bacteria</taxon>
        <taxon>Bacillati</taxon>
        <taxon>Actinomycetota</taxon>
        <taxon>Actinomycetes</taxon>
        <taxon>Micrococcales</taxon>
        <taxon>Cellulomonadaceae</taxon>
        <taxon>Oerskovia</taxon>
    </lineage>
</organism>
<evidence type="ECO:0000256" key="5">
    <source>
        <dbReference type="ARBA" id="ARBA00023136"/>
    </source>
</evidence>
<evidence type="ECO:0000313" key="12">
    <source>
        <dbReference type="Proteomes" id="UP000290517"/>
    </source>
</evidence>
<proteinExistence type="inferred from homology"/>
<evidence type="ECO:0000313" key="10">
    <source>
        <dbReference type="EMBL" id="RXR32482.1"/>
    </source>
</evidence>
<evidence type="ECO:0000259" key="8">
    <source>
        <dbReference type="Pfam" id="PF02687"/>
    </source>
</evidence>
<protein>
    <submittedName>
        <fullName evidence="10">FtsX-like permease family protein</fullName>
    </submittedName>
</protein>
<dbReference type="GO" id="GO:0005886">
    <property type="term" value="C:plasma membrane"/>
    <property type="evidence" value="ECO:0007669"/>
    <property type="project" value="UniProtKB-SubCell"/>
</dbReference>
<feature type="transmembrane region" description="Helical" evidence="7">
    <location>
        <begin position="297"/>
        <end position="323"/>
    </location>
</feature>
<dbReference type="AlphaFoldDB" id="A0A4Q1KRC4"/>
<dbReference type="PANTHER" id="PTHR30572:SF4">
    <property type="entry name" value="ABC TRANSPORTER PERMEASE YTRF"/>
    <property type="match status" value="1"/>
</dbReference>
<evidence type="ECO:0000256" key="7">
    <source>
        <dbReference type="SAM" id="Phobius"/>
    </source>
</evidence>
<evidence type="ECO:0000256" key="4">
    <source>
        <dbReference type="ARBA" id="ARBA00022989"/>
    </source>
</evidence>
<dbReference type="OrthoDB" id="9780560at2"/>
<keyword evidence="3 7" id="KW-0812">Transmembrane</keyword>
<comment type="similarity">
    <text evidence="6">Belongs to the ABC-4 integral membrane protein family.</text>
</comment>
<keyword evidence="12" id="KW-1185">Reference proteome</keyword>
<sequence length="420" mass="42904">MSRRHPALGRDRLFDLVDDVVVELGSRTARALLMVVAVGLSSGSLLASVGISMSAGQQIEADIAASTLDVVTAQVVPPTTAAAAVVADDTGPGRIVTILPEDTDERVARHDLVDAAGRRLDVSGSATAEVTRTAVRPDPATAGARAAVTPVVGVSAGYLDAARAQVSTDMQWLLDTDEDVVLLGRGAARALDVPLTGNLTGVQVWLNGEPQDVVGLVSGGTGGLEDAVLLPYRRGLELVGNDREAAVLVRTLPGAGAPVADVLAVTLRPDAPERLDISRVASVDTLRTGVATQLDRLAAWMGTVLTALTILLIANSMVVAVTARTAEIGLRRALGFSRGRVAQVFLAEGSLIGLLGGLVGSAFAAGSVVLICLANGWSVLLSPWLVVLGPVVGAGVGLAASMYPASRAARISPALAVRSD</sequence>
<dbReference type="Proteomes" id="UP000290517">
    <property type="component" value="Unassembled WGS sequence"/>
</dbReference>
<name>A0A4Q1KRC4_9CELL</name>
<comment type="caution">
    <text evidence="10">The sequence shown here is derived from an EMBL/GenBank/DDBJ whole genome shotgun (WGS) entry which is preliminary data.</text>
</comment>
<gene>
    <name evidence="9" type="ORF">EQW73_16895</name>
    <name evidence="10" type="ORF">EQW78_14330</name>
</gene>
<dbReference type="GO" id="GO:0022857">
    <property type="term" value="F:transmembrane transporter activity"/>
    <property type="evidence" value="ECO:0007669"/>
    <property type="project" value="TreeGrafter"/>
</dbReference>
<evidence type="ECO:0000256" key="1">
    <source>
        <dbReference type="ARBA" id="ARBA00004651"/>
    </source>
</evidence>
<feature type="transmembrane region" description="Helical" evidence="7">
    <location>
        <begin position="383"/>
        <end position="403"/>
    </location>
</feature>
<dbReference type="STRING" id="1713.GCA_000718325_03250"/>